<dbReference type="GO" id="GO:0006508">
    <property type="term" value="P:proteolysis"/>
    <property type="evidence" value="ECO:0007669"/>
    <property type="project" value="UniProtKB-KW"/>
</dbReference>
<dbReference type="InterPro" id="IPR038765">
    <property type="entry name" value="Papain-like_cys_pep_sf"/>
</dbReference>
<feature type="compositionally biased region" description="Basic and acidic residues" evidence="4">
    <location>
        <begin position="7"/>
        <end position="30"/>
    </location>
</feature>
<accession>A0A8T0WTA5</accession>
<dbReference type="Proteomes" id="UP000823388">
    <property type="component" value="Chromosome 1N"/>
</dbReference>
<dbReference type="Pfam" id="PF02902">
    <property type="entry name" value="Peptidase_C48"/>
    <property type="match status" value="1"/>
</dbReference>
<comment type="caution">
    <text evidence="6">The sequence shown here is derived from an EMBL/GenBank/DDBJ whole genome shotgun (WGS) entry which is preliminary data.</text>
</comment>
<feature type="domain" description="Ubiquitin-like protease family profile" evidence="5">
    <location>
        <begin position="83"/>
        <end position="198"/>
    </location>
</feature>
<evidence type="ECO:0000256" key="3">
    <source>
        <dbReference type="ARBA" id="ARBA00022801"/>
    </source>
</evidence>
<organism evidence="6 7">
    <name type="scientific">Panicum virgatum</name>
    <name type="common">Blackwell switchgrass</name>
    <dbReference type="NCBI Taxonomy" id="38727"/>
    <lineage>
        <taxon>Eukaryota</taxon>
        <taxon>Viridiplantae</taxon>
        <taxon>Streptophyta</taxon>
        <taxon>Embryophyta</taxon>
        <taxon>Tracheophyta</taxon>
        <taxon>Spermatophyta</taxon>
        <taxon>Magnoliopsida</taxon>
        <taxon>Liliopsida</taxon>
        <taxon>Poales</taxon>
        <taxon>Poaceae</taxon>
        <taxon>PACMAD clade</taxon>
        <taxon>Panicoideae</taxon>
        <taxon>Panicodae</taxon>
        <taxon>Paniceae</taxon>
        <taxon>Panicinae</taxon>
        <taxon>Panicum</taxon>
        <taxon>Panicum sect. Hiantes</taxon>
    </lineage>
</organism>
<keyword evidence="7" id="KW-1185">Reference proteome</keyword>
<dbReference type="GO" id="GO:0008234">
    <property type="term" value="F:cysteine-type peptidase activity"/>
    <property type="evidence" value="ECO:0007669"/>
    <property type="project" value="InterPro"/>
</dbReference>
<sequence length="265" mass="30495">MAGQQFSDRDGGSSETNGRDHSLGQVDKEPNTSNLEDLLPSRRLRALLLVADSPFMSVLLMIFGSGVANGKDIVRSFSVGKDLEDMFVQFAIECIKYDDRTKRSLSHVTRVIVDMFTMRALNAEHLHLKDDPDADFTSHRIEKSLDRMLPCSEAMKNTQMILVPMLQHNHWVLYVVNRIMKCIHIIDSNPYGNETNFTRWQDFHQQAVTIRGKSVRFNKLMMNRLTSALQRVRPNSGFPKFGNWEFKFEHEAPRMKYGSNDCGFF</sequence>
<evidence type="ECO:0000313" key="7">
    <source>
        <dbReference type="Proteomes" id="UP000823388"/>
    </source>
</evidence>
<evidence type="ECO:0000256" key="1">
    <source>
        <dbReference type="ARBA" id="ARBA00005234"/>
    </source>
</evidence>
<keyword evidence="2" id="KW-0645">Protease</keyword>
<evidence type="ECO:0000256" key="4">
    <source>
        <dbReference type="SAM" id="MobiDB-lite"/>
    </source>
</evidence>
<dbReference type="AlphaFoldDB" id="A0A8T0WTA5"/>
<gene>
    <name evidence="6" type="ORF">PVAP13_1NG177500</name>
</gene>
<protein>
    <recommendedName>
        <fullName evidence="5">Ubiquitin-like protease family profile domain-containing protein</fullName>
    </recommendedName>
</protein>
<dbReference type="SUPFAM" id="SSF54001">
    <property type="entry name" value="Cysteine proteinases"/>
    <property type="match status" value="1"/>
</dbReference>
<dbReference type="Gene3D" id="3.40.395.10">
    <property type="entry name" value="Adenoviral Proteinase, Chain A"/>
    <property type="match status" value="1"/>
</dbReference>
<proteinExistence type="inferred from homology"/>
<comment type="similarity">
    <text evidence="1">Belongs to the peptidase C48 family.</text>
</comment>
<evidence type="ECO:0000256" key="2">
    <source>
        <dbReference type="ARBA" id="ARBA00022670"/>
    </source>
</evidence>
<dbReference type="InterPro" id="IPR003653">
    <property type="entry name" value="Peptidase_C48_C"/>
</dbReference>
<evidence type="ECO:0000313" key="6">
    <source>
        <dbReference type="EMBL" id="KAG2650555.1"/>
    </source>
</evidence>
<dbReference type="EMBL" id="CM029038">
    <property type="protein sequence ID" value="KAG2650555.1"/>
    <property type="molecule type" value="Genomic_DNA"/>
</dbReference>
<name>A0A8T0WTA5_PANVG</name>
<evidence type="ECO:0000259" key="5">
    <source>
        <dbReference type="Pfam" id="PF02902"/>
    </source>
</evidence>
<keyword evidence="3" id="KW-0378">Hydrolase</keyword>
<feature type="region of interest" description="Disordered" evidence="4">
    <location>
        <begin position="1"/>
        <end position="35"/>
    </location>
</feature>
<reference evidence="6" key="1">
    <citation type="submission" date="2020-05" db="EMBL/GenBank/DDBJ databases">
        <title>WGS assembly of Panicum virgatum.</title>
        <authorList>
            <person name="Lovell J.T."/>
            <person name="Jenkins J."/>
            <person name="Shu S."/>
            <person name="Juenger T.E."/>
            <person name="Schmutz J."/>
        </authorList>
    </citation>
    <scope>NUCLEOTIDE SEQUENCE</scope>
    <source>
        <strain evidence="6">AP13</strain>
    </source>
</reference>